<proteinExistence type="predicted"/>
<sequence>MMMKKTGLLLLAVMGVAGLAVGCSSQEAVESPETAQQVTGAEAQISTEQTGAVVQADPSAQGVEVQSVPAAPAAQQPTGQE</sequence>
<protein>
    <recommendedName>
        <fullName evidence="5">Molybdenum ABC transporter substrate-binding protein</fullName>
    </recommendedName>
</protein>
<feature type="compositionally biased region" description="Low complexity" evidence="1">
    <location>
        <begin position="69"/>
        <end position="81"/>
    </location>
</feature>
<dbReference type="Proteomes" id="UP000185753">
    <property type="component" value="Unassembled WGS sequence"/>
</dbReference>
<evidence type="ECO:0000313" key="4">
    <source>
        <dbReference type="Proteomes" id="UP000185753"/>
    </source>
</evidence>
<comment type="caution">
    <text evidence="3">The sequence shown here is derived from an EMBL/GenBank/DDBJ whole genome shotgun (WGS) entry which is preliminary data.</text>
</comment>
<evidence type="ECO:0008006" key="5">
    <source>
        <dbReference type="Google" id="ProtNLM"/>
    </source>
</evidence>
<feature type="chain" id="PRO_5008360812" description="Molybdenum ABC transporter substrate-binding protein" evidence="2">
    <location>
        <begin position="23"/>
        <end position="81"/>
    </location>
</feature>
<keyword evidence="2" id="KW-0732">Signal</keyword>
<keyword evidence="4" id="KW-1185">Reference proteome</keyword>
<evidence type="ECO:0000256" key="1">
    <source>
        <dbReference type="SAM" id="MobiDB-lite"/>
    </source>
</evidence>
<name>A0A1A7REF5_9GAMM</name>
<feature type="region of interest" description="Disordered" evidence="1">
    <location>
        <begin position="49"/>
        <end position="81"/>
    </location>
</feature>
<reference evidence="4" key="1">
    <citation type="submission" date="2016-06" db="EMBL/GenBank/DDBJ databases">
        <authorList>
            <person name="Radolfova-Krizova L."/>
            <person name="Nemec A."/>
        </authorList>
    </citation>
    <scope>NUCLEOTIDE SEQUENCE [LARGE SCALE GENOMIC DNA]</scope>
    <source>
        <strain evidence="4">ANC 4275</strain>
    </source>
</reference>
<evidence type="ECO:0000313" key="3">
    <source>
        <dbReference type="EMBL" id="OBX29909.1"/>
    </source>
</evidence>
<dbReference type="PROSITE" id="PS51257">
    <property type="entry name" value="PROKAR_LIPOPROTEIN"/>
    <property type="match status" value="1"/>
</dbReference>
<dbReference type="AlphaFoldDB" id="A0A1A7REF5"/>
<feature type="signal peptide" evidence="2">
    <location>
        <begin position="1"/>
        <end position="22"/>
    </location>
</feature>
<organism evidence="3 4">
    <name type="scientific">Acinetobacter gandensis</name>
    <dbReference type="NCBI Taxonomy" id="1443941"/>
    <lineage>
        <taxon>Bacteria</taxon>
        <taxon>Pseudomonadati</taxon>
        <taxon>Pseudomonadota</taxon>
        <taxon>Gammaproteobacteria</taxon>
        <taxon>Moraxellales</taxon>
        <taxon>Moraxellaceae</taxon>
        <taxon>Acinetobacter</taxon>
    </lineage>
</organism>
<gene>
    <name evidence="3" type="ORF">A9J31_11345</name>
</gene>
<accession>A0A1A7REF5</accession>
<evidence type="ECO:0000256" key="2">
    <source>
        <dbReference type="SAM" id="SignalP"/>
    </source>
</evidence>
<dbReference type="EMBL" id="LZDS01000002">
    <property type="protein sequence ID" value="OBX29909.1"/>
    <property type="molecule type" value="Genomic_DNA"/>
</dbReference>